<sequence>MAAPSTAAPPDKGASPPGDGPIGGVFSGQEWKAFRERSRRLIKMAKNRERCLKHSRRRVKDLCRKLAGEISSDSHEEGPAGPNFAIETADLVTRDLGKNFEVVFNPEYLVVSFSSLESKERNQWGSYRGIANFLAGGIPPTSCEDNRIEFRGSMSVSEGEISAWDSQAIHAVLLVNLSIPGFSTSFQRDLFVISFLDPTLPVCESFEGKGVLLAGVIRKLLIHGLLLVINIINFVIEAVWKGAQACYICGFGRGCSSSLLSPVQQHLLSSLSKSCCNRGECAMEGQGKNVCDILGKKPVSGEGSRGVTDAAAGMGSPSAIAQAGSSLHLAMHNQLGTKMSGSRPLVVDMEAARKAISGFLVVGRLLSPFQANPRVILDDLRNTGWKNQGATTFQEVASDDGRFILNFAAESDRRFVLKAQPWHFKRDGLIFAEFDGKGDPTEVDLGVMTIWVQVRDLPFVLKTGSIGWSLEDQLGEVLEVSHRNHVIVEKYLCVRVKLLLHEPLKTSVEFTPLGSSKILKFDVKYEKLPLYCEFCGIVGHTSQRFCKIPGEKGVACFPRNLSVEPYWKSQGASRRGLLFGNYSRGDKNPTTSIANNNNNNAKPMDVVKVATAVSGLTVSDKGAATSAKTTAGQKGRVQEVLAHAPASASLGQVDQVGALAAPVQGHTPLEDSSWCNA</sequence>
<reference evidence="3" key="1">
    <citation type="journal article" date="2014" name="Science">
        <title>Ancient hybridizations among the ancestral genomes of bread wheat.</title>
        <authorList>
            <consortium name="International Wheat Genome Sequencing Consortium,"/>
            <person name="Marcussen T."/>
            <person name="Sandve S.R."/>
            <person name="Heier L."/>
            <person name="Spannagl M."/>
            <person name="Pfeifer M."/>
            <person name="Jakobsen K.S."/>
            <person name="Wulff B.B."/>
            <person name="Steuernagel B."/>
            <person name="Mayer K.F."/>
            <person name="Olsen O.A."/>
        </authorList>
    </citation>
    <scope>NUCLEOTIDE SEQUENCE [LARGE SCALE GENOMIC DNA]</scope>
    <source>
        <strain evidence="3">cv. AL8/78</strain>
    </source>
</reference>
<dbReference type="PANTHER" id="PTHR31286:SF166">
    <property type="entry name" value="OS01G0177800 PROTEIN"/>
    <property type="match status" value="1"/>
</dbReference>
<reference evidence="2" key="5">
    <citation type="journal article" date="2021" name="G3 (Bethesda)">
        <title>Aegilops tauschii genome assembly Aet v5.0 features greater sequence contiguity and improved annotation.</title>
        <authorList>
            <person name="Wang L."/>
            <person name="Zhu T."/>
            <person name="Rodriguez J.C."/>
            <person name="Deal K.R."/>
            <person name="Dubcovsky J."/>
            <person name="McGuire P.E."/>
            <person name="Lux T."/>
            <person name="Spannagl M."/>
            <person name="Mayer K.F.X."/>
            <person name="Baldrich P."/>
            <person name="Meyers B.C."/>
            <person name="Huo N."/>
            <person name="Gu Y.Q."/>
            <person name="Zhou H."/>
            <person name="Devos K.M."/>
            <person name="Bennetzen J.L."/>
            <person name="Unver T."/>
            <person name="Budak H."/>
            <person name="Gulick P.J."/>
            <person name="Galiba G."/>
            <person name="Kalapos B."/>
            <person name="Nelson D.R."/>
            <person name="Li P."/>
            <person name="You F.M."/>
            <person name="Luo M.C."/>
            <person name="Dvorak J."/>
        </authorList>
    </citation>
    <scope>NUCLEOTIDE SEQUENCE [LARGE SCALE GENOMIC DNA]</scope>
    <source>
        <strain evidence="2">cv. AL8/78</strain>
    </source>
</reference>
<evidence type="ECO:0000313" key="3">
    <source>
        <dbReference type="Proteomes" id="UP000015105"/>
    </source>
</evidence>
<dbReference type="PANTHER" id="PTHR31286">
    <property type="entry name" value="GLYCINE-RICH CELL WALL STRUCTURAL PROTEIN 1.8-LIKE"/>
    <property type="match status" value="1"/>
</dbReference>
<protein>
    <submittedName>
        <fullName evidence="2">Uncharacterized protein</fullName>
    </submittedName>
</protein>
<dbReference type="Proteomes" id="UP000015105">
    <property type="component" value="Chromosome 3D"/>
</dbReference>
<dbReference type="STRING" id="200361.A0A453ESL1"/>
<evidence type="ECO:0000313" key="2">
    <source>
        <dbReference type="EnsemblPlants" id="AET3Gv20438800.2"/>
    </source>
</evidence>
<dbReference type="InterPro" id="IPR040256">
    <property type="entry name" value="At4g02000-like"/>
</dbReference>
<proteinExistence type="predicted"/>
<reference evidence="2" key="4">
    <citation type="submission" date="2019-03" db="UniProtKB">
        <authorList>
            <consortium name="EnsemblPlants"/>
        </authorList>
    </citation>
    <scope>IDENTIFICATION</scope>
</reference>
<feature type="region of interest" description="Disordered" evidence="1">
    <location>
        <begin position="1"/>
        <end position="27"/>
    </location>
</feature>
<dbReference type="EnsemblPlants" id="AET3Gv20438800.2">
    <property type="protein sequence ID" value="AET3Gv20438800.2"/>
    <property type="gene ID" value="AET3Gv20438800"/>
</dbReference>
<reference evidence="3" key="2">
    <citation type="journal article" date="2017" name="Nat. Plants">
        <title>The Aegilops tauschii genome reveals multiple impacts of transposons.</title>
        <authorList>
            <person name="Zhao G."/>
            <person name="Zou C."/>
            <person name="Li K."/>
            <person name="Wang K."/>
            <person name="Li T."/>
            <person name="Gao L."/>
            <person name="Zhang X."/>
            <person name="Wang H."/>
            <person name="Yang Z."/>
            <person name="Liu X."/>
            <person name="Jiang W."/>
            <person name="Mao L."/>
            <person name="Kong X."/>
            <person name="Jiao Y."/>
            <person name="Jia J."/>
        </authorList>
    </citation>
    <scope>NUCLEOTIDE SEQUENCE [LARGE SCALE GENOMIC DNA]</scope>
    <source>
        <strain evidence="3">cv. AL8/78</strain>
    </source>
</reference>
<dbReference type="AlphaFoldDB" id="A0A453ESL1"/>
<dbReference type="Gramene" id="AET3Gv20438800.2">
    <property type="protein sequence ID" value="AET3Gv20438800.2"/>
    <property type="gene ID" value="AET3Gv20438800"/>
</dbReference>
<accession>A0A453ESL1</accession>
<evidence type="ECO:0000256" key="1">
    <source>
        <dbReference type="SAM" id="MobiDB-lite"/>
    </source>
</evidence>
<reference evidence="2" key="3">
    <citation type="journal article" date="2017" name="Nature">
        <title>Genome sequence of the progenitor of the wheat D genome Aegilops tauschii.</title>
        <authorList>
            <person name="Luo M.C."/>
            <person name="Gu Y.Q."/>
            <person name="Puiu D."/>
            <person name="Wang H."/>
            <person name="Twardziok S.O."/>
            <person name="Deal K.R."/>
            <person name="Huo N."/>
            <person name="Zhu T."/>
            <person name="Wang L."/>
            <person name="Wang Y."/>
            <person name="McGuire P.E."/>
            <person name="Liu S."/>
            <person name="Long H."/>
            <person name="Ramasamy R.K."/>
            <person name="Rodriguez J.C."/>
            <person name="Van S.L."/>
            <person name="Yuan L."/>
            <person name="Wang Z."/>
            <person name="Xia Z."/>
            <person name="Xiao L."/>
            <person name="Anderson O.D."/>
            <person name="Ouyang S."/>
            <person name="Liang Y."/>
            <person name="Zimin A.V."/>
            <person name="Pertea G."/>
            <person name="Qi P."/>
            <person name="Bennetzen J.L."/>
            <person name="Dai X."/>
            <person name="Dawson M.W."/>
            <person name="Muller H.G."/>
            <person name="Kugler K."/>
            <person name="Rivarola-Duarte L."/>
            <person name="Spannagl M."/>
            <person name="Mayer K.F.X."/>
            <person name="Lu F.H."/>
            <person name="Bevan M.W."/>
            <person name="Leroy P."/>
            <person name="Li P."/>
            <person name="You F.M."/>
            <person name="Sun Q."/>
            <person name="Liu Z."/>
            <person name="Lyons E."/>
            <person name="Wicker T."/>
            <person name="Salzberg S.L."/>
            <person name="Devos K.M."/>
            <person name="Dvorak J."/>
        </authorList>
    </citation>
    <scope>NUCLEOTIDE SEQUENCE [LARGE SCALE GENOMIC DNA]</scope>
    <source>
        <strain evidence="2">cv. AL8/78</strain>
    </source>
</reference>
<keyword evidence="3" id="KW-1185">Reference proteome</keyword>
<name>A0A453ESL1_AEGTS</name>
<organism evidence="2 3">
    <name type="scientific">Aegilops tauschii subsp. strangulata</name>
    <name type="common">Goatgrass</name>
    <dbReference type="NCBI Taxonomy" id="200361"/>
    <lineage>
        <taxon>Eukaryota</taxon>
        <taxon>Viridiplantae</taxon>
        <taxon>Streptophyta</taxon>
        <taxon>Embryophyta</taxon>
        <taxon>Tracheophyta</taxon>
        <taxon>Spermatophyta</taxon>
        <taxon>Magnoliopsida</taxon>
        <taxon>Liliopsida</taxon>
        <taxon>Poales</taxon>
        <taxon>Poaceae</taxon>
        <taxon>BOP clade</taxon>
        <taxon>Pooideae</taxon>
        <taxon>Triticodae</taxon>
        <taxon>Triticeae</taxon>
        <taxon>Triticinae</taxon>
        <taxon>Aegilops</taxon>
    </lineage>
</organism>